<evidence type="ECO:0000313" key="1">
    <source>
        <dbReference type="EMBL" id="RDY05011.1"/>
    </source>
</evidence>
<dbReference type="OrthoDB" id="1425280at2759"/>
<dbReference type="AlphaFoldDB" id="A0A371HQE1"/>
<reference evidence="1" key="1">
    <citation type="submission" date="2018-05" db="EMBL/GenBank/DDBJ databases">
        <title>Draft genome of Mucuna pruriens seed.</title>
        <authorList>
            <person name="Nnadi N.E."/>
            <person name="Vos R."/>
            <person name="Hasami M.H."/>
            <person name="Devisetty U.K."/>
            <person name="Aguiy J.C."/>
        </authorList>
    </citation>
    <scope>NUCLEOTIDE SEQUENCE [LARGE SCALE GENOMIC DNA]</scope>
    <source>
        <strain evidence="1">JCA_2017</strain>
    </source>
</reference>
<sequence>MDIPQNRRWMYCRLDDNKLWINEFTEGLHKFLEFAIAQEKFQLQVIWPENGWQRRLEDMQSVLLYLCYGFKNKKLYGVKNFNLMS</sequence>
<dbReference type="EMBL" id="QJKJ01001962">
    <property type="protein sequence ID" value="RDY05011.1"/>
    <property type="molecule type" value="Genomic_DNA"/>
</dbReference>
<name>A0A371HQE1_MUCPR</name>
<feature type="non-terminal residue" evidence="1">
    <location>
        <position position="1"/>
    </location>
</feature>
<accession>A0A371HQE1</accession>
<protein>
    <submittedName>
        <fullName evidence="1">Uncharacterized protein</fullName>
    </submittedName>
</protein>
<organism evidence="1 2">
    <name type="scientific">Mucuna pruriens</name>
    <name type="common">Velvet bean</name>
    <name type="synonym">Dolichos pruriens</name>
    <dbReference type="NCBI Taxonomy" id="157652"/>
    <lineage>
        <taxon>Eukaryota</taxon>
        <taxon>Viridiplantae</taxon>
        <taxon>Streptophyta</taxon>
        <taxon>Embryophyta</taxon>
        <taxon>Tracheophyta</taxon>
        <taxon>Spermatophyta</taxon>
        <taxon>Magnoliopsida</taxon>
        <taxon>eudicotyledons</taxon>
        <taxon>Gunneridae</taxon>
        <taxon>Pentapetalae</taxon>
        <taxon>rosids</taxon>
        <taxon>fabids</taxon>
        <taxon>Fabales</taxon>
        <taxon>Fabaceae</taxon>
        <taxon>Papilionoideae</taxon>
        <taxon>50 kb inversion clade</taxon>
        <taxon>NPAAA clade</taxon>
        <taxon>indigoferoid/millettioid clade</taxon>
        <taxon>Phaseoleae</taxon>
        <taxon>Mucuna</taxon>
    </lineage>
</organism>
<keyword evidence="2" id="KW-1185">Reference proteome</keyword>
<gene>
    <name evidence="1" type="ORF">CR513_11196</name>
</gene>
<evidence type="ECO:0000313" key="2">
    <source>
        <dbReference type="Proteomes" id="UP000257109"/>
    </source>
</evidence>
<comment type="caution">
    <text evidence="1">The sequence shown here is derived from an EMBL/GenBank/DDBJ whole genome shotgun (WGS) entry which is preliminary data.</text>
</comment>
<dbReference type="Proteomes" id="UP000257109">
    <property type="component" value="Unassembled WGS sequence"/>
</dbReference>
<proteinExistence type="predicted"/>